<evidence type="ECO:0000313" key="2">
    <source>
        <dbReference type="EMBL" id="MBW0489747.1"/>
    </source>
</evidence>
<name>A0A9Q3H3J2_9BASI</name>
<dbReference type="Proteomes" id="UP000765509">
    <property type="component" value="Unassembled WGS sequence"/>
</dbReference>
<evidence type="ECO:0000256" key="1">
    <source>
        <dbReference type="SAM" id="MobiDB-lite"/>
    </source>
</evidence>
<proteinExistence type="predicted"/>
<accession>A0A9Q3H3J2</accession>
<protein>
    <submittedName>
        <fullName evidence="2">Uncharacterized protein</fullName>
    </submittedName>
</protein>
<feature type="region of interest" description="Disordered" evidence="1">
    <location>
        <begin position="40"/>
        <end position="104"/>
    </location>
</feature>
<dbReference type="EMBL" id="AVOT02010244">
    <property type="protein sequence ID" value="MBW0489747.1"/>
    <property type="molecule type" value="Genomic_DNA"/>
</dbReference>
<organism evidence="2 3">
    <name type="scientific">Austropuccinia psidii MF-1</name>
    <dbReference type="NCBI Taxonomy" id="1389203"/>
    <lineage>
        <taxon>Eukaryota</taxon>
        <taxon>Fungi</taxon>
        <taxon>Dikarya</taxon>
        <taxon>Basidiomycota</taxon>
        <taxon>Pucciniomycotina</taxon>
        <taxon>Pucciniomycetes</taxon>
        <taxon>Pucciniales</taxon>
        <taxon>Sphaerophragmiaceae</taxon>
        <taxon>Austropuccinia</taxon>
    </lineage>
</organism>
<gene>
    <name evidence="2" type="ORF">O181_029462</name>
</gene>
<sequence>MEYKKGWNPTRKFRLLEQRETRIRENQAIIQAIEEQLNQTGPTLIPSGSQGADTTSSPVASHHSGTNRIQGQKQDIFQPKAERVRPNAPEAFGLGKRSKQEPEIVVNTSRISSPTNRNIIPTQTEHNFVTTESKLNSEKTVVTNVPIFSANSRTT</sequence>
<reference evidence="2" key="1">
    <citation type="submission" date="2021-03" db="EMBL/GenBank/DDBJ databases">
        <title>Draft genome sequence of rust myrtle Austropuccinia psidii MF-1, a brazilian biotype.</title>
        <authorList>
            <person name="Quecine M.C."/>
            <person name="Pachon D.M.R."/>
            <person name="Bonatelli M.L."/>
            <person name="Correr F.H."/>
            <person name="Franceschini L.M."/>
            <person name="Leite T.F."/>
            <person name="Margarido G.R.A."/>
            <person name="Almeida C.A."/>
            <person name="Ferrarezi J.A."/>
            <person name="Labate C.A."/>
        </authorList>
    </citation>
    <scope>NUCLEOTIDE SEQUENCE</scope>
    <source>
        <strain evidence="2">MF-1</strain>
    </source>
</reference>
<comment type="caution">
    <text evidence="2">The sequence shown here is derived from an EMBL/GenBank/DDBJ whole genome shotgun (WGS) entry which is preliminary data.</text>
</comment>
<feature type="compositionally biased region" description="Polar residues" evidence="1">
    <location>
        <begin position="40"/>
        <end position="75"/>
    </location>
</feature>
<dbReference type="AlphaFoldDB" id="A0A9Q3H3J2"/>
<keyword evidence="3" id="KW-1185">Reference proteome</keyword>
<evidence type="ECO:0000313" key="3">
    <source>
        <dbReference type="Proteomes" id="UP000765509"/>
    </source>
</evidence>